<dbReference type="AlphaFoldDB" id="A0AA39Z933"/>
<feature type="region of interest" description="Disordered" evidence="4">
    <location>
        <begin position="34"/>
        <end position="60"/>
    </location>
</feature>
<proteinExistence type="predicted"/>
<reference evidence="7" key="1">
    <citation type="submission" date="2023-06" db="EMBL/GenBank/DDBJ databases">
        <title>Genome-scale phylogeny and comparative genomics of the fungal order Sordariales.</title>
        <authorList>
            <consortium name="Lawrence Berkeley National Laboratory"/>
            <person name="Hensen N."/>
            <person name="Bonometti L."/>
            <person name="Westerberg I."/>
            <person name="Brannstrom I.O."/>
            <person name="Guillou S."/>
            <person name="Cros-Aarteil S."/>
            <person name="Calhoun S."/>
            <person name="Haridas S."/>
            <person name="Kuo A."/>
            <person name="Mondo S."/>
            <person name="Pangilinan J."/>
            <person name="Riley R."/>
            <person name="Labutti K."/>
            <person name="Andreopoulos B."/>
            <person name="Lipzen A."/>
            <person name="Chen C."/>
            <person name="Yanf M."/>
            <person name="Daum C."/>
            <person name="Ng V."/>
            <person name="Clum A."/>
            <person name="Steindorff A."/>
            <person name="Ohm R."/>
            <person name="Martin F."/>
            <person name="Silar P."/>
            <person name="Natvig D."/>
            <person name="Lalanne C."/>
            <person name="Gautier V."/>
            <person name="Ament-Velasquez S.L."/>
            <person name="Kruys A."/>
            <person name="Hutchinson M.I."/>
            <person name="Powell A.J."/>
            <person name="Barry K."/>
            <person name="Miller A.N."/>
            <person name="Grigoriev I.V."/>
            <person name="Debuchy R."/>
            <person name="Gladieux P."/>
            <person name="Thoren M.H."/>
            <person name="Johannesson H."/>
        </authorList>
    </citation>
    <scope>NUCLEOTIDE SEQUENCE</scope>
    <source>
        <strain evidence="7">CBS 307.81</strain>
    </source>
</reference>
<feature type="domain" description="O-methyltransferase dimerisation" evidence="6">
    <location>
        <begin position="99"/>
        <end position="176"/>
    </location>
</feature>
<dbReference type="Pfam" id="PF08100">
    <property type="entry name" value="Dimerisation"/>
    <property type="match status" value="1"/>
</dbReference>
<feature type="domain" description="O-methyltransferase C-terminal" evidence="5">
    <location>
        <begin position="303"/>
        <end position="471"/>
    </location>
</feature>
<dbReference type="InterPro" id="IPR029063">
    <property type="entry name" value="SAM-dependent_MTases_sf"/>
</dbReference>
<dbReference type="Pfam" id="PF00891">
    <property type="entry name" value="Methyltransf_2"/>
    <property type="match status" value="1"/>
</dbReference>
<gene>
    <name evidence="7" type="ORF">QBC41DRAFT_399305</name>
</gene>
<feature type="compositionally biased region" description="Basic and acidic residues" evidence="4">
    <location>
        <begin position="44"/>
        <end position="60"/>
    </location>
</feature>
<keyword evidence="2" id="KW-0808">Transferase</keyword>
<evidence type="ECO:0000256" key="1">
    <source>
        <dbReference type="ARBA" id="ARBA00022603"/>
    </source>
</evidence>
<dbReference type="SUPFAM" id="SSF46785">
    <property type="entry name" value="Winged helix' DNA-binding domain"/>
    <property type="match status" value="1"/>
</dbReference>
<protein>
    <submittedName>
        <fullName evidence="7">Sterigmatocystin 8-O-methyltransferase</fullName>
    </submittedName>
</protein>
<dbReference type="PANTHER" id="PTHR43712">
    <property type="entry name" value="PUTATIVE (AFU_ORTHOLOGUE AFUA_4G14580)-RELATED"/>
    <property type="match status" value="1"/>
</dbReference>
<sequence>MERFPRTASEADKLLQLSDLLRDAALTVKEEWSKEVFDEPSGTRNDKANGKDVNGHHTHEATARILPSRKLWEAERTIEAVSGALVELVSEPHQRIQQVLTQYMESRALFIAAERRIPDLLAGAGEGGMEVERLGRETKIEYRKLARIMRTLCAIHVFSEVGEGRFANNRISAALVGNPGLRAYVQLFGLHVSAAAEHLPRYLVGPKGASYKVEETAFHHAMGTDRPLWEWMTQRLPSDQVTSDGPGYPGVPELSNFPVSFDHKGLVARPELENFALAMLGGGQASGTAHAYDFPWGELGDGLVVDVGGGVGGFVLQLLPIYPRLKFVVQDRPENVERGEREIFPAKAPDALAAGRVKFMAHDFFTANPVKNADVYWLRGILHDWSDDYCVSILKAVKASMGPKSRILICDPVMNTTFGCDEIAAAPSPLPANYGYHVRYCHNRDMGLMATINGIERTPSEFKTLFEKAGLRLVKFWDTRSMVGITEAGL</sequence>
<dbReference type="GO" id="GO:0008171">
    <property type="term" value="F:O-methyltransferase activity"/>
    <property type="evidence" value="ECO:0007669"/>
    <property type="project" value="InterPro"/>
</dbReference>
<evidence type="ECO:0000313" key="7">
    <source>
        <dbReference type="EMBL" id="KAK0665930.1"/>
    </source>
</evidence>
<dbReference type="InterPro" id="IPR036390">
    <property type="entry name" value="WH_DNA-bd_sf"/>
</dbReference>
<accession>A0AA39Z933</accession>
<comment type="caution">
    <text evidence="7">The sequence shown here is derived from an EMBL/GenBank/DDBJ whole genome shotgun (WGS) entry which is preliminary data.</text>
</comment>
<dbReference type="PANTHER" id="PTHR43712:SF2">
    <property type="entry name" value="O-METHYLTRANSFERASE CICE"/>
    <property type="match status" value="1"/>
</dbReference>
<dbReference type="InterPro" id="IPR016461">
    <property type="entry name" value="COMT-like"/>
</dbReference>
<evidence type="ECO:0000259" key="5">
    <source>
        <dbReference type="Pfam" id="PF00891"/>
    </source>
</evidence>
<dbReference type="PROSITE" id="PS51683">
    <property type="entry name" value="SAM_OMT_II"/>
    <property type="match status" value="1"/>
</dbReference>
<dbReference type="Gene3D" id="1.10.10.10">
    <property type="entry name" value="Winged helix-like DNA-binding domain superfamily/Winged helix DNA-binding domain"/>
    <property type="match status" value="1"/>
</dbReference>
<keyword evidence="8" id="KW-1185">Reference proteome</keyword>
<dbReference type="Proteomes" id="UP001174997">
    <property type="component" value="Unassembled WGS sequence"/>
</dbReference>
<keyword evidence="3" id="KW-0949">S-adenosyl-L-methionine</keyword>
<dbReference type="InterPro" id="IPR001077">
    <property type="entry name" value="COMT_C"/>
</dbReference>
<evidence type="ECO:0000256" key="3">
    <source>
        <dbReference type="ARBA" id="ARBA00022691"/>
    </source>
</evidence>
<name>A0AA39Z933_9PEZI</name>
<dbReference type="Gene3D" id="3.40.50.150">
    <property type="entry name" value="Vaccinia Virus protein VP39"/>
    <property type="match status" value="1"/>
</dbReference>
<dbReference type="GO" id="GO:0032259">
    <property type="term" value="P:methylation"/>
    <property type="evidence" value="ECO:0007669"/>
    <property type="project" value="UniProtKB-KW"/>
</dbReference>
<evidence type="ECO:0000313" key="8">
    <source>
        <dbReference type="Proteomes" id="UP001174997"/>
    </source>
</evidence>
<dbReference type="SUPFAM" id="SSF53335">
    <property type="entry name" value="S-adenosyl-L-methionine-dependent methyltransferases"/>
    <property type="match status" value="1"/>
</dbReference>
<dbReference type="GO" id="GO:0046983">
    <property type="term" value="F:protein dimerization activity"/>
    <property type="evidence" value="ECO:0007669"/>
    <property type="project" value="InterPro"/>
</dbReference>
<dbReference type="EMBL" id="JAULSY010000098">
    <property type="protein sequence ID" value="KAK0665930.1"/>
    <property type="molecule type" value="Genomic_DNA"/>
</dbReference>
<dbReference type="InterPro" id="IPR036388">
    <property type="entry name" value="WH-like_DNA-bd_sf"/>
</dbReference>
<evidence type="ECO:0000259" key="6">
    <source>
        <dbReference type="Pfam" id="PF08100"/>
    </source>
</evidence>
<evidence type="ECO:0000256" key="4">
    <source>
        <dbReference type="SAM" id="MobiDB-lite"/>
    </source>
</evidence>
<evidence type="ECO:0000256" key="2">
    <source>
        <dbReference type="ARBA" id="ARBA00022679"/>
    </source>
</evidence>
<dbReference type="InterPro" id="IPR012967">
    <property type="entry name" value="COMT_dimerisation"/>
</dbReference>
<organism evidence="7 8">
    <name type="scientific">Cercophora samala</name>
    <dbReference type="NCBI Taxonomy" id="330535"/>
    <lineage>
        <taxon>Eukaryota</taxon>
        <taxon>Fungi</taxon>
        <taxon>Dikarya</taxon>
        <taxon>Ascomycota</taxon>
        <taxon>Pezizomycotina</taxon>
        <taxon>Sordariomycetes</taxon>
        <taxon>Sordariomycetidae</taxon>
        <taxon>Sordariales</taxon>
        <taxon>Lasiosphaeriaceae</taxon>
        <taxon>Cercophora</taxon>
    </lineage>
</organism>
<keyword evidence="1" id="KW-0489">Methyltransferase</keyword>